<name>A0A3P7QFH9_DIBLA</name>
<dbReference type="EMBL" id="UYRU01078815">
    <property type="protein sequence ID" value="VDN29526.1"/>
    <property type="molecule type" value="Genomic_DNA"/>
</dbReference>
<organism evidence="1 2">
    <name type="scientific">Dibothriocephalus latus</name>
    <name type="common">Fish tapeworm</name>
    <name type="synonym">Diphyllobothrium latum</name>
    <dbReference type="NCBI Taxonomy" id="60516"/>
    <lineage>
        <taxon>Eukaryota</taxon>
        <taxon>Metazoa</taxon>
        <taxon>Spiralia</taxon>
        <taxon>Lophotrochozoa</taxon>
        <taxon>Platyhelminthes</taxon>
        <taxon>Cestoda</taxon>
        <taxon>Eucestoda</taxon>
        <taxon>Diphyllobothriidea</taxon>
        <taxon>Diphyllobothriidae</taxon>
        <taxon>Dibothriocephalus</taxon>
    </lineage>
</organism>
<protein>
    <submittedName>
        <fullName evidence="1">Uncharacterized protein</fullName>
    </submittedName>
</protein>
<gene>
    <name evidence="1" type="ORF">DILT_LOCUS15382</name>
</gene>
<keyword evidence="2" id="KW-1185">Reference proteome</keyword>
<proteinExistence type="predicted"/>
<evidence type="ECO:0000313" key="2">
    <source>
        <dbReference type="Proteomes" id="UP000281553"/>
    </source>
</evidence>
<accession>A0A3P7QFH9</accession>
<reference evidence="1 2" key="1">
    <citation type="submission" date="2018-11" db="EMBL/GenBank/DDBJ databases">
        <authorList>
            <consortium name="Pathogen Informatics"/>
        </authorList>
    </citation>
    <scope>NUCLEOTIDE SEQUENCE [LARGE SCALE GENOMIC DNA]</scope>
</reference>
<evidence type="ECO:0000313" key="1">
    <source>
        <dbReference type="EMBL" id="VDN29526.1"/>
    </source>
</evidence>
<dbReference type="Proteomes" id="UP000281553">
    <property type="component" value="Unassembled WGS sequence"/>
</dbReference>
<sequence length="107" mass="11711">MYGGQQDNTVYTRFGLASRVITERHEQEVQRYLNAYACGSLPKIPKDYAEDFPQGLARDKAVFLDAVTDHISAQTSSPATAPTQGDSKVSNDTPLVVKLCINVSGEF</sequence>
<dbReference type="AlphaFoldDB" id="A0A3P7QFH9"/>